<evidence type="ECO:0000313" key="15">
    <source>
        <dbReference type="Proteomes" id="UP001501176"/>
    </source>
</evidence>
<feature type="domain" description="Glycerol-3-phosphate dehydrogenase NAD-dependent C-terminal" evidence="13">
    <location>
        <begin position="196"/>
        <end position="335"/>
    </location>
</feature>
<feature type="chain" id="PRO_5047397061" description="Glycerol-3-phosphate dehydrogenase [NAD(P)+]" evidence="11">
    <location>
        <begin position="20"/>
        <end position="346"/>
    </location>
</feature>
<protein>
    <recommendedName>
        <fullName evidence="8">Glycerol-3-phosphate dehydrogenase [NAD(P)+]</fullName>
        <ecNumber evidence="8">1.1.1.94</ecNumber>
    </recommendedName>
    <alternativeName>
        <fullName evidence="8">NAD(P)(+)-dependent glycerol-3-phosphate dehydrogenase</fullName>
    </alternativeName>
    <alternativeName>
        <fullName evidence="8">NAD(P)H-dependent dihydroxyacetone-phosphate reductase</fullName>
    </alternativeName>
</protein>
<keyword evidence="8" id="KW-0963">Cytoplasm</keyword>
<dbReference type="InterPro" id="IPR006168">
    <property type="entry name" value="G3P_DH_NAD-dep"/>
</dbReference>
<feature type="binding site" evidence="8">
    <location>
        <position position="33"/>
    </location>
    <ligand>
        <name>NADPH</name>
        <dbReference type="ChEBI" id="CHEBI:57783"/>
    </ligand>
</feature>
<comment type="pathway">
    <text evidence="8">Membrane lipid metabolism; glycerophospholipid metabolism.</text>
</comment>
<comment type="similarity">
    <text evidence="1 8 9">Belongs to the NAD-dependent glycerol-3-phosphate dehydrogenase family.</text>
</comment>
<evidence type="ECO:0000256" key="1">
    <source>
        <dbReference type="ARBA" id="ARBA00011009"/>
    </source>
</evidence>
<dbReference type="PROSITE" id="PS00957">
    <property type="entry name" value="NAD_G3PDH"/>
    <property type="match status" value="1"/>
</dbReference>
<evidence type="ECO:0000256" key="2">
    <source>
        <dbReference type="ARBA" id="ARBA00022516"/>
    </source>
</evidence>
<keyword evidence="6 8" id="KW-0594">Phospholipid biosynthesis</keyword>
<dbReference type="PIRSF" id="PIRSF000114">
    <property type="entry name" value="Glycerol-3-P_dh"/>
    <property type="match status" value="1"/>
</dbReference>
<feature type="binding site" evidence="8">
    <location>
        <position position="296"/>
    </location>
    <ligand>
        <name>NADPH</name>
        <dbReference type="ChEBI" id="CHEBI:57783"/>
    </ligand>
</feature>
<comment type="caution">
    <text evidence="14">The sequence shown here is derived from an EMBL/GenBank/DDBJ whole genome shotgun (WGS) entry which is preliminary data.</text>
</comment>
<name>A0ABP3DHU7_9BURK</name>
<dbReference type="EMBL" id="BAAAFN010000015">
    <property type="protein sequence ID" value="GAA0233067.1"/>
    <property type="molecule type" value="Genomic_DNA"/>
</dbReference>
<feature type="binding site" evidence="8">
    <location>
        <position position="270"/>
    </location>
    <ligand>
        <name>sn-glycerol 3-phosphate</name>
        <dbReference type="ChEBI" id="CHEBI:57597"/>
    </ligand>
</feature>
<dbReference type="Pfam" id="PF07479">
    <property type="entry name" value="NAD_Gly3P_dh_C"/>
    <property type="match status" value="1"/>
</dbReference>
<evidence type="ECO:0000259" key="12">
    <source>
        <dbReference type="Pfam" id="PF01210"/>
    </source>
</evidence>
<keyword evidence="11" id="KW-0732">Signal</keyword>
<feature type="binding site" evidence="8">
    <location>
        <position position="207"/>
    </location>
    <ligand>
        <name>sn-glycerol 3-phosphate</name>
        <dbReference type="ChEBI" id="CHEBI:57597"/>
    </ligand>
</feature>
<dbReference type="NCBIfam" id="NF000942">
    <property type="entry name" value="PRK00094.1-4"/>
    <property type="match status" value="1"/>
</dbReference>
<evidence type="ECO:0000256" key="10">
    <source>
        <dbReference type="RuleBase" id="RU000439"/>
    </source>
</evidence>
<dbReference type="Gene3D" id="3.40.50.720">
    <property type="entry name" value="NAD(P)-binding Rossmann-like Domain"/>
    <property type="match status" value="1"/>
</dbReference>
<feature type="binding site" evidence="8">
    <location>
        <position position="260"/>
    </location>
    <ligand>
        <name>sn-glycerol 3-phosphate</name>
        <dbReference type="ChEBI" id="CHEBI:57597"/>
    </ligand>
</feature>
<evidence type="ECO:0000256" key="3">
    <source>
        <dbReference type="ARBA" id="ARBA00022857"/>
    </source>
</evidence>
<gene>
    <name evidence="8" type="primary">gpsA</name>
    <name evidence="14" type="ORF">GCM10009125_22530</name>
</gene>
<evidence type="ECO:0000256" key="4">
    <source>
        <dbReference type="ARBA" id="ARBA00023002"/>
    </source>
</evidence>
<dbReference type="RefSeq" id="WP_325124344.1">
    <property type="nucleotide sequence ID" value="NZ_BAAAFN010000015.1"/>
</dbReference>
<organism evidence="14 15">
    <name type="scientific">Castellaniella daejeonensis</name>
    <dbReference type="NCBI Taxonomy" id="659013"/>
    <lineage>
        <taxon>Bacteria</taxon>
        <taxon>Pseudomonadati</taxon>
        <taxon>Pseudomonadota</taxon>
        <taxon>Betaproteobacteria</taxon>
        <taxon>Burkholderiales</taxon>
        <taxon>Alcaligenaceae</taxon>
        <taxon>Castellaniella</taxon>
    </lineage>
</organism>
<evidence type="ECO:0000256" key="5">
    <source>
        <dbReference type="ARBA" id="ARBA00023098"/>
    </source>
</evidence>
<feature type="domain" description="Glycerol-3-phosphate dehydrogenase NAD-dependent N-terminal" evidence="12">
    <location>
        <begin position="6"/>
        <end position="175"/>
    </location>
</feature>
<feature type="binding site" evidence="8">
    <location>
        <position position="271"/>
    </location>
    <ligand>
        <name>NADPH</name>
        <dbReference type="ChEBI" id="CHEBI:57783"/>
    </ligand>
</feature>
<keyword evidence="2 8" id="KW-0444">Lipid biosynthesis</keyword>
<feature type="binding site" evidence="8">
    <location>
        <position position="121"/>
    </location>
    <ligand>
        <name>sn-glycerol 3-phosphate</name>
        <dbReference type="ChEBI" id="CHEBI:57597"/>
    </ligand>
</feature>
<keyword evidence="7 8" id="KW-1208">Phospholipid metabolism</keyword>
<dbReference type="InterPro" id="IPR013328">
    <property type="entry name" value="6PGD_dom2"/>
</dbReference>
<dbReference type="SUPFAM" id="SSF51735">
    <property type="entry name" value="NAD(P)-binding Rossmann-fold domains"/>
    <property type="match status" value="1"/>
</dbReference>
<proteinExistence type="inferred from homology"/>
<feature type="binding site" evidence="8">
    <location>
        <position position="271"/>
    </location>
    <ligand>
        <name>sn-glycerol 3-phosphate</name>
        <dbReference type="ChEBI" id="CHEBI:57597"/>
    </ligand>
</feature>
<comment type="function">
    <text evidence="8">Catalyzes the reduction of the glycolytic intermediate dihydroxyacetone phosphate (DHAP) to sn-glycerol 3-phosphate (G3P), the key precursor for phospholipid synthesis.</text>
</comment>
<dbReference type="PANTHER" id="PTHR11728:SF1">
    <property type="entry name" value="GLYCEROL-3-PHOSPHATE DEHYDROGENASE [NAD(+)] 2, CHLOROPLASTIC"/>
    <property type="match status" value="1"/>
</dbReference>
<dbReference type="InterPro" id="IPR011128">
    <property type="entry name" value="G3P_DH_NAD-dep_N"/>
</dbReference>
<comment type="catalytic activity">
    <reaction evidence="8 10">
        <text>sn-glycerol 3-phosphate + NADP(+) = dihydroxyacetone phosphate + NADPH + H(+)</text>
        <dbReference type="Rhea" id="RHEA:11096"/>
        <dbReference type="ChEBI" id="CHEBI:15378"/>
        <dbReference type="ChEBI" id="CHEBI:57597"/>
        <dbReference type="ChEBI" id="CHEBI:57642"/>
        <dbReference type="ChEBI" id="CHEBI:57783"/>
        <dbReference type="ChEBI" id="CHEBI:58349"/>
        <dbReference type="EC" id="1.1.1.94"/>
    </reaction>
</comment>
<evidence type="ECO:0000259" key="13">
    <source>
        <dbReference type="Pfam" id="PF07479"/>
    </source>
</evidence>
<evidence type="ECO:0000313" key="14">
    <source>
        <dbReference type="EMBL" id="GAA0233067.1"/>
    </source>
</evidence>
<dbReference type="PANTHER" id="PTHR11728">
    <property type="entry name" value="GLYCEROL-3-PHOSPHATE DEHYDROGENASE"/>
    <property type="match status" value="1"/>
</dbReference>
<feature type="binding site" evidence="8">
    <location>
        <position position="272"/>
    </location>
    <ligand>
        <name>sn-glycerol 3-phosphate</name>
        <dbReference type="ChEBI" id="CHEBI:57597"/>
    </ligand>
</feature>
<evidence type="ECO:0000256" key="9">
    <source>
        <dbReference type="RuleBase" id="RU000437"/>
    </source>
</evidence>
<feature type="binding site" evidence="8">
    <location>
        <position position="14"/>
    </location>
    <ligand>
        <name>NADPH</name>
        <dbReference type="ChEBI" id="CHEBI:57783"/>
    </ligand>
</feature>
<feature type="binding site" evidence="8">
    <location>
        <position position="152"/>
    </location>
    <ligand>
        <name>sn-glycerol 3-phosphate</name>
        <dbReference type="ChEBI" id="CHEBI:57597"/>
    </ligand>
</feature>
<keyword evidence="5 8" id="KW-0443">Lipid metabolism</keyword>
<keyword evidence="8" id="KW-0547">Nucleotide-binding</keyword>
<reference evidence="15" key="1">
    <citation type="journal article" date="2019" name="Int. J. Syst. Evol. Microbiol.">
        <title>The Global Catalogue of Microorganisms (GCM) 10K type strain sequencing project: providing services to taxonomists for standard genome sequencing and annotation.</title>
        <authorList>
            <consortium name="The Broad Institute Genomics Platform"/>
            <consortium name="The Broad Institute Genome Sequencing Center for Infectious Disease"/>
            <person name="Wu L."/>
            <person name="Ma J."/>
        </authorList>
    </citation>
    <scope>NUCLEOTIDE SEQUENCE [LARGE SCALE GENOMIC DNA]</scope>
    <source>
        <strain evidence="15">JCM 16240</strain>
    </source>
</reference>
<feature type="binding site" evidence="8">
    <location>
        <position position="121"/>
    </location>
    <ligand>
        <name>NADPH</name>
        <dbReference type="ChEBI" id="CHEBI:57783"/>
    </ligand>
</feature>
<feature type="binding site" evidence="8">
    <location>
        <position position="154"/>
    </location>
    <ligand>
        <name>sn-glycerol 3-phosphate</name>
        <dbReference type="ChEBI" id="CHEBI:57597"/>
    </ligand>
</feature>
<evidence type="ECO:0000256" key="11">
    <source>
        <dbReference type="SAM" id="SignalP"/>
    </source>
</evidence>
<evidence type="ECO:0000256" key="7">
    <source>
        <dbReference type="ARBA" id="ARBA00023264"/>
    </source>
</evidence>
<dbReference type="SUPFAM" id="SSF48179">
    <property type="entry name" value="6-phosphogluconate dehydrogenase C-terminal domain-like"/>
    <property type="match status" value="1"/>
</dbReference>
<accession>A0ABP3DHU7</accession>
<sequence>MAPVRLCVLGAGSWGTALAALASARSDTLIWARDPDQALSIGQRHVNPRHLPDIALPPALRATADFGAALAHVLEGPDQADRLIVLGVPMSGLADVCRRLAQALPARVPGSAPVHLLWTCKGISPDTHQWPHQIVAETLPGTAWLRTGVLSGPSFAREVAQGLPVALAVASRDPDTGRAAQAAFHGTQARIYGTRDVMGVEVGGALKNVMAIACGISDGLRLGTNARAALITRGLAEIQRLGVALGGQADTFIGLTGLGDLVLTATGELSRNRQVGVAIGQGRSLDDILAGGMTAEGVRCARAAQALGREHGLDLPITDAVCDVLFGGVAPTQAVAALLARDPRDE</sequence>
<dbReference type="HAMAP" id="MF_00394">
    <property type="entry name" value="NAD_Glyc3P_dehydrog"/>
    <property type="match status" value="1"/>
</dbReference>
<dbReference type="Pfam" id="PF01210">
    <property type="entry name" value="NAD_Gly3P_dh_N"/>
    <property type="match status" value="1"/>
</dbReference>
<feature type="signal peptide" evidence="11">
    <location>
        <begin position="1"/>
        <end position="19"/>
    </location>
</feature>
<dbReference type="InterPro" id="IPR006109">
    <property type="entry name" value="G3P_DH_NAD-dep_C"/>
</dbReference>
<keyword evidence="8 9" id="KW-0520">NAD</keyword>
<dbReference type="Gene3D" id="1.10.1040.10">
    <property type="entry name" value="N-(1-d-carboxylethyl)-l-norvaline Dehydrogenase, domain 2"/>
    <property type="match status" value="1"/>
</dbReference>
<keyword evidence="4 8" id="KW-0560">Oxidoreductase</keyword>
<evidence type="ECO:0000256" key="6">
    <source>
        <dbReference type="ARBA" id="ARBA00023209"/>
    </source>
</evidence>
<feature type="binding site" evidence="8">
    <location>
        <position position="13"/>
    </location>
    <ligand>
        <name>NADPH</name>
        <dbReference type="ChEBI" id="CHEBI:57783"/>
    </ligand>
</feature>
<dbReference type="PRINTS" id="PR00077">
    <property type="entry name" value="GPDHDRGNASE"/>
</dbReference>
<comment type="caution">
    <text evidence="8">Lacks conserved residue(s) required for the propagation of feature annotation.</text>
</comment>
<dbReference type="Proteomes" id="UP001501176">
    <property type="component" value="Unassembled WGS sequence"/>
</dbReference>
<feature type="binding site" evidence="8">
    <location>
        <position position="156"/>
    </location>
    <ligand>
        <name>NADPH</name>
        <dbReference type="ChEBI" id="CHEBI:57783"/>
    </ligand>
</feature>
<dbReference type="InterPro" id="IPR036291">
    <property type="entry name" value="NAD(P)-bd_dom_sf"/>
</dbReference>
<dbReference type="NCBIfam" id="NF000940">
    <property type="entry name" value="PRK00094.1-2"/>
    <property type="match status" value="1"/>
</dbReference>
<evidence type="ECO:0000256" key="8">
    <source>
        <dbReference type="HAMAP-Rule" id="MF_00394"/>
    </source>
</evidence>
<dbReference type="InterPro" id="IPR008927">
    <property type="entry name" value="6-PGluconate_DH-like_C_sf"/>
</dbReference>
<dbReference type="EC" id="1.1.1.94" evidence="8"/>
<keyword evidence="3 8" id="KW-0521">NADP</keyword>
<comment type="catalytic activity">
    <reaction evidence="8">
        <text>sn-glycerol 3-phosphate + NAD(+) = dihydroxyacetone phosphate + NADH + H(+)</text>
        <dbReference type="Rhea" id="RHEA:11092"/>
        <dbReference type="ChEBI" id="CHEBI:15378"/>
        <dbReference type="ChEBI" id="CHEBI:57540"/>
        <dbReference type="ChEBI" id="CHEBI:57597"/>
        <dbReference type="ChEBI" id="CHEBI:57642"/>
        <dbReference type="ChEBI" id="CHEBI:57945"/>
        <dbReference type="EC" id="1.1.1.94"/>
    </reaction>
</comment>
<keyword evidence="15" id="KW-1185">Reference proteome</keyword>
<comment type="subcellular location">
    <subcellularLocation>
        <location evidence="8">Cytoplasm</location>
    </subcellularLocation>
</comment>
<feature type="active site" description="Proton acceptor" evidence="8">
    <location>
        <position position="207"/>
    </location>
</feature>